<evidence type="ECO:0000256" key="7">
    <source>
        <dbReference type="SAM" id="MobiDB-lite"/>
    </source>
</evidence>
<dbReference type="GO" id="GO:0005737">
    <property type="term" value="C:cytoplasm"/>
    <property type="evidence" value="ECO:0007669"/>
    <property type="project" value="UniProtKB-ARBA"/>
</dbReference>
<feature type="region of interest" description="Disordered" evidence="7">
    <location>
        <begin position="883"/>
        <end position="910"/>
    </location>
</feature>
<protein>
    <submittedName>
        <fullName evidence="11">Tudor domain-containing protein 1-like</fullName>
    </submittedName>
</protein>
<feature type="compositionally biased region" description="Polar residues" evidence="7">
    <location>
        <begin position="1429"/>
        <end position="1451"/>
    </location>
</feature>
<evidence type="ECO:0000259" key="8">
    <source>
        <dbReference type="PROSITE" id="PS50102"/>
    </source>
</evidence>
<dbReference type="InterPro" id="IPR035437">
    <property type="entry name" value="SNase_OB-fold_sf"/>
</dbReference>
<evidence type="ECO:0000256" key="5">
    <source>
        <dbReference type="PROSITE-ProRule" id="PRU00134"/>
    </source>
</evidence>
<evidence type="ECO:0000256" key="4">
    <source>
        <dbReference type="ARBA" id="ARBA00022884"/>
    </source>
</evidence>
<keyword evidence="1" id="KW-0479">Metal-binding</keyword>
<dbReference type="Gene3D" id="3.30.70.330">
    <property type="match status" value="1"/>
</dbReference>
<dbReference type="InterPro" id="IPR035979">
    <property type="entry name" value="RBD_domain_sf"/>
</dbReference>
<feature type="domain" description="Tudor" evidence="9">
    <location>
        <begin position="749"/>
        <end position="809"/>
    </location>
</feature>
<reference evidence="11" key="1">
    <citation type="journal article" date="2021" name="Sci. Adv.">
        <title>The American lobster genome reveals insights on longevity, neural, and immune adaptations.</title>
        <authorList>
            <person name="Polinski J.M."/>
            <person name="Zimin A.V."/>
            <person name="Clark K.F."/>
            <person name="Kohn A.B."/>
            <person name="Sadowski N."/>
            <person name="Timp W."/>
            <person name="Ptitsyn A."/>
            <person name="Khanna P."/>
            <person name="Romanova D.Y."/>
            <person name="Williams P."/>
            <person name="Greenwood S.J."/>
            <person name="Moroz L.L."/>
            <person name="Walt D.R."/>
            <person name="Bodnar A.G."/>
        </authorList>
    </citation>
    <scope>NUCLEOTIDE SEQUENCE</scope>
    <source>
        <strain evidence="11">GMGI-L3</strain>
    </source>
</reference>
<dbReference type="EMBL" id="JAHLQT010010116">
    <property type="protein sequence ID" value="KAG7173265.1"/>
    <property type="molecule type" value="Genomic_DNA"/>
</dbReference>
<dbReference type="PROSITE" id="PS50865">
    <property type="entry name" value="ZF_MYND_2"/>
    <property type="match status" value="1"/>
</dbReference>
<dbReference type="InterPro" id="IPR012677">
    <property type="entry name" value="Nucleotide-bd_a/b_plait_sf"/>
</dbReference>
<feature type="compositionally biased region" description="Low complexity" evidence="7">
    <location>
        <begin position="924"/>
        <end position="936"/>
    </location>
</feature>
<dbReference type="Gene3D" id="6.10.140.2220">
    <property type="match status" value="1"/>
</dbReference>
<dbReference type="Proteomes" id="UP000747542">
    <property type="component" value="Unassembled WGS sequence"/>
</dbReference>
<dbReference type="SUPFAM" id="SSF63748">
    <property type="entry name" value="Tudor/PWWP/MBT"/>
    <property type="match status" value="3"/>
</dbReference>
<organism evidence="11 12">
    <name type="scientific">Homarus americanus</name>
    <name type="common">American lobster</name>
    <dbReference type="NCBI Taxonomy" id="6706"/>
    <lineage>
        <taxon>Eukaryota</taxon>
        <taxon>Metazoa</taxon>
        <taxon>Ecdysozoa</taxon>
        <taxon>Arthropoda</taxon>
        <taxon>Crustacea</taxon>
        <taxon>Multicrustacea</taxon>
        <taxon>Malacostraca</taxon>
        <taxon>Eumalacostraca</taxon>
        <taxon>Eucarida</taxon>
        <taxon>Decapoda</taxon>
        <taxon>Pleocyemata</taxon>
        <taxon>Astacidea</taxon>
        <taxon>Nephropoidea</taxon>
        <taxon>Nephropidae</taxon>
        <taxon>Homarus</taxon>
    </lineage>
</organism>
<feature type="region of interest" description="Disordered" evidence="7">
    <location>
        <begin position="293"/>
        <end position="493"/>
    </location>
</feature>
<evidence type="ECO:0000256" key="2">
    <source>
        <dbReference type="ARBA" id="ARBA00022771"/>
    </source>
</evidence>
<evidence type="ECO:0000256" key="1">
    <source>
        <dbReference type="ARBA" id="ARBA00022723"/>
    </source>
</evidence>
<feature type="region of interest" description="Disordered" evidence="7">
    <location>
        <begin position="1417"/>
        <end position="1455"/>
    </location>
</feature>
<keyword evidence="3" id="KW-0862">Zinc</keyword>
<comment type="caution">
    <text evidence="11">The sequence shown here is derived from an EMBL/GenBank/DDBJ whole genome shotgun (WGS) entry which is preliminary data.</text>
</comment>
<dbReference type="GO" id="GO:0008270">
    <property type="term" value="F:zinc ion binding"/>
    <property type="evidence" value="ECO:0007669"/>
    <property type="project" value="UniProtKB-KW"/>
</dbReference>
<keyword evidence="4 6" id="KW-0694">RNA-binding</keyword>
<gene>
    <name evidence="11" type="primary">Tdrd1-L</name>
    <name evidence="11" type="ORF">Hamer_G014590</name>
</gene>
<dbReference type="CDD" id="cd20379">
    <property type="entry name" value="Tudor_dTUD-like"/>
    <property type="match status" value="2"/>
</dbReference>
<evidence type="ECO:0000259" key="9">
    <source>
        <dbReference type="PROSITE" id="PS50304"/>
    </source>
</evidence>
<evidence type="ECO:0000313" key="12">
    <source>
        <dbReference type="Proteomes" id="UP000747542"/>
    </source>
</evidence>
<dbReference type="SMART" id="SM00333">
    <property type="entry name" value="TUDOR"/>
    <property type="match status" value="3"/>
</dbReference>
<dbReference type="PANTHER" id="PTHR22948:SF76">
    <property type="entry name" value="FI20010P1-RELATED"/>
    <property type="match status" value="1"/>
</dbReference>
<dbReference type="InterPro" id="IPR000504">
    <property type="entry name" value="RRM_dom"/>
</dbReference>
<dbReference type="Pfam" id="PF01753">
    <property type="entry name" value="zf-MYND"/>
    <property type="match status" value="1"/>
</dbReference>
<dbReference type="SUPFAM" id="SSF144232">
    <property type="entry name" value="HIT/MYND zinc finger-like"/>
    <property type="match status" value="1"/>
</dbReference>
<feature type="region of interest" description="Disordered" evidence="7">
    <location>
        <begin position="924"/>
        <end position="976"/>
    </location>
</feature>
<evidence type="ECO:0000256" key="6">
    <source>
        <dbReference type="PROSITE-ProRule" id="PRU00176"/>
    </source>
</evidence>
<feature type="compositionally biased region" description="Basic and acidic residues" evidence="7">
    <location>
        <begin position="953"/>
        <end position="974"/>
    </location>
</feature>
<dbReference type="InterPro" id="IPR002999">
    <property type="entry name" value="Tudor"/>
</dbReference>
<feature type="region of interest" description="Disordered" evidence="7">
    <location>
        <begin position="1329"/>
        <end position="1349"/>
    </location>
</feature>
<feature type="domain" description="Tudor" evidence="9">
    <location>
        <begin position="1547"/>
        <end position="1605"/>
    </location>
</feature>
<evidence type="ECO:0000256" key="3">
    <source>
        <dbReference type="ARBA" id="ARBA00022833"/>
    </source>
</evidence>
<proteinExistence type="predicted"/>
<feature type="domain" description="Tudor" evidence="9">
    <location>
        <begin position="1141"/>
        <end position="1199"/>
    </location>
</feature>
<evidence type="ECO:0000259" key="10">
    <source>
        <dbReference type="PROSITE" id="PS50865"/>
    </source>
</evidence>
<keyword evidence="12" id="KW-1185">Reference proteome</keyword>
<dbReference type="SUPFAM" id="SSF54928">
    <property type="entry name" value="RNA-binding domain, RBD"/>
    <property type="match status" value="1"/>
</dbReference>
<feature type="domain" description="MYND-type" evidence="10">
    <location>
        <begin position="217"/>
        <end position="252"/>
    </location>
</feature>
<dbReference type="PROSITE" id="PS50102">
    <property type="entry name" value="RRM"/>
    <property type="match status" value="1"/>
</dbReference>
<dbReference type="Gene3D" id="2.40.50.90">
    <property type="match status" value="1"/>
</dbReference>
<name>A0A8J5T8V5_HOMAM</name>
<dbReference type="PANTHER" id="PTHR22948">
    <property type="entry name" value="TUDOR DOMAIN CONTAINING PROTEIN"/>
    <property type="match status" value="1"/>
</dbReference>
<accession>A0A8J5T8V5</accession>
<keyword evidence="2 5" id="KW-0863">Zinc-finger</keyword>
<dbReference type="Pfam" id="PF00567">
    <property type="entry name" value="TUDOR"/>
    <property type="match status" value="3"/>
</dbReference>
<dbReference type="GO" id="GO:0003723">
    <property type="term" value="F:RNA binding"/>
    <property type="evidence" value="ECO:0007669"/>
    <property type="project" value="UniProtKB-UniRule"/>
</dbReference>
<feature type="domain" description="RRM" evidence="8">
    <location>
        <begin position="54"/>
        <end position="132"/>
    </location>
</feature>
<dbReference type="PROSITE" id="PS50304">
    <property type="entry name" value="TUDOR"/>
    <property type="match status" value="3"/>
</dbReference>
<dbReference type="InterPro" id="IPR002893">
    <property type="entry name" value="Znf_MYND"/>
</dbReference>
<dbReference type="InterPro" id="IPR050621">
    <property type="entry name" value="Tudor_domain_containing"/>
</dbReference>
<dbReference type="Gene3D" id="2.30.30.140">
    <property type="match status" value="3"/>
</dbReference>
<sequence>MKADIQPDGDNLDGWDPRVEDYMQNSTKMGLGPKMECSYAPNLTSMKDAVREPNRVYISNIPMSVTAVELKNMLNEYGKVLHVHIGLPKPEFVCKQTTWAIIQVSGIKDLINMIDKLHQKPPYNLKVEKALSDKERQQLWRQRAYEKQHRERVIKLISGQMSENDCRLALVSQKNSPSKSTNTRFERIRKFSSMAKRCVVEMGCGTVAVGWRPPRPCVSCGALGKLICSVCKAWYCGKMCQVNDWYYHRENCIPPPPLVSAYDDLATQVETRDNLLPTPSFFFQTAKQGQKIDNNATGCDNQRNEGGYDKQRSEGGYDKQRSEGGYKQRSETGYDKQMNEGGYDKQRSEGGYKQRNEGSYKQKNETGYDKQRSEGGYDKQRSEGGYKQRSETGYDKQMNEGGYDKQRSEGGYKQRNEGSYKQKNETGYDKQRSEGGYDKLRSEGGYKQRSETGYDKQMNEGGYDKQRSEGGYKQRNETGYDEHKSGKREDKNLKGELNLQPTFASGSHVNSTSLKQGIRLLKQESHWQTGNKTEGALALSDRGKQGPTWVPDYNSTSSPHSKPWRHHIPARNVGQLCRPYYAGRGARRQLLKCFAGEACASIDPLKKNILENKALINTDNSCNSYTRNTPSDSSTSVDRNKSCFKAPVGTFGVQTPQNAFTLSSPNIVSPVPISLPVGKANILSSVLKKSSLHTLPTVLDAIKLNEVYHGIITLTNSYKQFNAIIINKQTEEIFSEAQRVFNNLPNDPEFKPEDGCLVAAFSPKEKSWYRAFVYEVDSVEYKVFYVDFGNTEAVQLVKPLPEGPFTETPGLTMVATLHSEVDTKIQKQLKNLIMLDSPITFRVIDKQSTSIKVSLTSEAALDEITKYIFRPWYTSLPLSNGLNKTESGSEPYPLSISTPDSLLRSPPKVSVKSVATPDHLSKFSTEVSASGSSSDSVFRISPKVSETTASSPPDKKRPADVDSAKMDYGEKSHDPSCQTCSYDRQIVLHSAERATASKNIVGVHKRQGLSPKNLPVNTGEQRLLLKTCEGTSPQSPSTTITNEARIKEENLNPQSVLGVGRKPSSLKQQNTNVQEGTMKFWARDLIKTEVKAGVKYAVLPTWVSEDNELSVQIVTKGTPKDMEDLTETIMHHCEKETVPCDIQTGELVCGFVVGDEMWYRAEVMYVEADQVVLHYVDFGNTETVSKSNIRRFSDELMQFQNACVRVKLFEILKDDKKARKKLLQLIESPSLLYMSSSKENGLEFELFDPQQKVLLNRQLGGLAKQQSARIEFDSLPTTDLPQEKGFDISVKISSCNEPLTPPARSYSPSEQLPSLMKSTTAAKLPSVLSLKSTSPVQPSSSVHPETSTDVKVSSKLLSLVQPSIVVHPESATAVNEVSLMKASQAPSLMQPCKQVQPSTLVQSSAPVQPYTSAQSLTPLEQTPPKRSPQDVQQSPTVSLYNPVNETSNNSMGKADPCDTSTVIQAVSVAPELPQSSMKSAENKSPDKRQILGGRVLLYDECKSTVLPIEHGVPIVILKNSLHLYDKLEEMASVMNEYCKSHSGFLYRPGHGEICLAKFREDNEWYRAACINPGLEMTMVFSVDFAIVDFVPFTDVLAIPKIFLELPCLALHCVLDGVSPDGANTAASKRIKELLPSHSLVVADVIKHNEDGTYTIAVPKITETLLSEGLVKPA</sequence>
<evidence type="ECO:0000313" key="11">
    <source>
        <dbReference type="EMBL" id="KAG7173265.1"/>
    </source>
</evidence>
<feature type="compositionally biased region" description="Basic and acidic residues" evidence="7">
    <location>
        <begin position="302"/>
        <end position="493"/>
    </location>
</feature>
<dbReference type="CDD" id="cd00590">
    <property type="entry name" value="RRM_SF"/>
    <property type="match status" value="1"/>
</dbReference>